<dbReference type="Proteomes" id="UP000262825">
    <property type="component" value="Unassembled WGS sequence"/>
</dbReference>
<reference evidence="3" key="1">
    <citation type="submission" date="2018-06" db="EMBL/GenBank/DDBJ databases">
        <authorList>
            <person name="Guldener U."/>
        </authorList>
    </citation>
    <scope>NUCLEOTIDE SEQUENCE [LARGE SCALE GENOMIC DNA]</scope>
    <source>
        <strain evidence="3">UTAD17</strain>
    </source>
</reference>
<evidence type="ECO:0000256" key="1">
    <source>
        <dbReference type="SAM" id="Coils"/>
    </source>
</evidence>
<evidence type="ECO:0000313" key="2">
    <source>
        <dbReference type="EMBL" id="SSD62104.1"/>
    </source>
</evidence>
<dbReference type="AlphaFoldDB" id="A0A376BC26"/>
<keyword evidence="1" id="KW-0175">Coiled coil</keyword>
<feature type="coiled-coil region" evidence="1">
    <location>
        <begin position="724"/>
        <end position="762"/>
    </location>
</feature>
<gene>
    <name evidence="2" type="ORF">SCODWIG_03866</name>
</gene>
<dbReference type="VEuPathDB" id="FungiDB:SCODWIG_03866"/>
<accession>A0A376BC26</accession>
<name>A0A376BC26_9ASCO</name>
<dbReference type="EMBL" id="UFAJ01001141">
    <property type="protein sequence ID" value="SSD62104.1"/>
    <property type="molecule type" value="Genomic_DNA"/>
</dbReference>
<evidence type="ECO:0000313" key="3">
    <source>
        <dbReference type="Proteomes" id="UP000262825"/>
    </source>
</evidence>
<organism evidence="2 3">
    <name type="scientific">Saccharomycodes ludwigii</name>
    <dbReference type="NCBI Taxonomy" id="36035"/>
    <lineage>
        <taxon>Eukaryota</taxon>
        <taxon>Fungi</taxon>
        <taxon>Dikarya</taxon>
        <taxon>Ascomycota</taxon>
        <taxon>Saccharomycotina</taxon>
        <taxon>Saccharomycetes</taxon>
        <taxon>Saccharomycodales</taxon>
        <taxon>Saccharomycodaceae</taxon>
        <taxon>Saccharomycodes</taxon>
    </lineage>
</organism>
<proteinExistence type="predicted"/>
<protein>
    <submittedName>
        <fullName evidence="2">Uncharacterized protein</fullName>
    </submittedName>
</protein>
<keyword evidence="3" id="KW-1185">Reference proteome</keyword>
<sequence length="783" mass="92534">MCSLLISISFKKKTSYSRLIRHLSSIPKITTRASTLCDINPNYPINTDIASVGTMPTVTLKPVTNNTTSIHNIQRKPAKIYLEENQTKIIECLQQKDIFQLVKIKRRFLTKYGGELNTHLFFKKWGDKKILVNFPILEQDFPEIAIIFNLNFKGENILTLFQRIIDNKLENFTLEKKINLTLKLIKYQHEILKYTVGKKNLDKSIIHLPFTMHKWLFENVPRQKYYQFYSTLIENNVYLSGYGMNKIRNQMLKYGSELERQLVTFQLFLKKYNNDTCIIPKFDEYRYKLINLYSSTDLALITEFMLSENHKFVIEDYKLYFDILVKKIETDNIVKKHNDPGVFLLFHKILLDYLLKNKQYKTFLKTLSSFLEQFNDLNLTSNKTKMSKKKRQETLRLLEAIFVKLIHICSKTPSLNIEELLNFQADLITNKNNKLSRKSKEILMNLFLTNVISSFNDITILFKFFAKYFPSYMIQLKKLGVLDLFKYSYTNADENSYCAQNISSGKVMSSSLMHDSFLTIIYQKFVNPYILENKSEYYNMYEKYVCYVNQYLKNIEFNQGVINCFLFCIKNLLFQETLAFEILNNFISRIPNLEKFKINTSHTTPFDIVFYKNKTLSSSQINQLLVLMQKLNCSLTFKVISGMIIRYEQMKDLQEAEKWYNILLKGGFLICDKRVIVIAYKNQWKLPTNVTIAIPDRKIENFADYRNMIQIVREDKEIIITLGESASEKEIKEQQENVENLLEEECEQVVEQQEEEEEIQDLTEYDMKNALSCLKLFKNLYNS</sequence>